<feature type="compositionally biased region" description="Polar residues" evidence="1">
    <location>
        <begin position="80"/>
        <end position="89"/>
    </location>
</feature>
<keyword evidence="3" id="KW-1185">Reference proteome</keyword>
<feature type="non-terminal residue" evidence="2">
    <location>
        <position position="152"/>
    </location>
</feature>
<evidence type="ECO:0000313" key="2">
    <source>
        <dbReference type="EMBL" id="OAX78150.1"/>
    </source>
</evidence>
<dbReference type="STRING" id="1658172.A0A1B7NNG6"/>
<dbReference type="EMBL" id="LGUA01001710">
    <property type="protein sequence ID" value="OAX78150.1"/>
    <property type="molecule type" value="Genomic_DNA"/>
</dbReference>
<accession>A0A1B7NNG6</accession>
<evidence type="ECO:0000313" key="3">
    <source>
        <dbReference type="Proteomes" id="UP000091918"/>
    </source>
</evidence>
<dbReference type="AlphaFoldDB" id="A0A1B7NNG6"/>
<feature type="compositionally biased region" description="Polar residues" evidence="1">
    <location>
        <begin position="1"/>
        <end position="17"/>
    </location>
</feature>
<evidence type="ECO:0000256" key="1">
    <source>
        <dbReference type="SAM" id="MobiDB-lite"/>
    </source>
</evidence>
<feature type="region of interest" description="Disordered" evidence="1">
    <location>
        <begin position="1"/>
        <end position="64"/>
    </location>
</feature>
<gene>
    <name evidence="2" type="ORF">ACJ72_07547</name>
</gene>
<sequence>MTSRKTPQQQEMVQTKRSAYVHDPQAISSTPSANILERRRIASPFWKTRSSSQPQQKPRGVIIDPNTVVGASYSHADMVRTTSPYTRQHVSPMLPRTSSNNRSSSSTHLTEPGGITQPNRQPYASLMAQAGEDWNHDDDGDEEELFYDDDED</sequence>
<comment type="caution">
    <text evidence="2">The sequence shown here is derived from an EMBL/GenBank/DDBJ whole genome shotgun (WGS) entry which is preliminary data.</text>
</comment>
<proteinExistence type="predicted"/>
<feature type="region of interest" description="Disordered" evidence="1">
    <location>
        <begin position="79"/>
        <end position="152"/>
    </location>
</feature>
<name>A0A1B7NNG6_9EURO</name>
<feature type="compositionally biased region" description="Low complexity" evidence="1">
    <location>
        <begin position="96"/>
        <end position="107"/>
    </location>
</feature>
<organism evidence="2 3">
    <name type="scientific">Emergomyces africanus</name>
    <dbReference type="NCBI Taxonomy" id="1955775"/>
    <lineage>
        <taxon>Eukaryota</taxon>
        <taxon>Fungi</taxon>
        <taxon>Dikarya</taxon>
        <taxon>Ascomycota</taxon>
        <taxon>Pezizomycotina</taxon>
        <taxon>Eurotiomycetes</taxon>
        <taxon>Eurotiomycetidae</taxon>
        <taxon>Onygenales</taxon>
        <taxon>Ajellomycetaceae</taxon>
        <taxon>Emergomyces</taxon>
    </lineage>
</organism>
<protein>
    <submittedName>
        <fullName evidence="2">Uncharacterized protein</fullName>
    </submittedName>
</protein>
<reference evidence="2 3" key="1">
    <citation type="submission" date="2015-07" db="EMBL/GenBank/DDBJ databases">
        <title>Emmonsia species relationships and genome sequence.</title>
        <authorList>
            <person name="Cuomo C.A."/>
            <person name="Schwartz I.S."/>
            <person name="Kenyon C."/>
            <person name="de Hoog G.S."/>
            <person name="Govender N.P."/>
            <person name="Botha A."/>
            <person name="Moreno L."/>
            <person name="de Vries M."/>
            <person name="Munoz J.F."/>
            <person name="Stielow J.B."/>
        </authorList>
    </citation>
    <scope>NUCLEOTIDE SEQUENCE [LARGE SCALE GENOMIC DNA]</scope>
    <source>
        <strain evidence="2 3">CBS 136260</strain>
    </source>
</reference>
<dbReference type="Proteomes" id="UP000091918">
    <property type="component" value="Unassembled WGS sequence"/>
</dbReference>
<dbReference type="OrthoDB" id="10612332at2759"/>
<feature type="compositionally biased region" description="Acidic residues" evidence="1">
    <location>
        <begin position="135"/>
        <end position="152"/>
    </location>
</feature>